<evidence type="ECO:0000313" key="1">
    <source>
        <dbReference type="EMBL" id="RYM32105.1"/>
    </source>
</evidence>
<dbReference type="AlphaFoldDB" id="A0A4Q4KGC7"/>
<dbReference type="SUPFAM" id="SSF53474">
    <property type="entry name" value="alpha/beta-Hydrolases"/>
    <property type="match status" value="1"/>
</dbReference>
<organism evidence="1 2">
    <name type="scientific">Brumimicrobium glaciale</name>
    <dbReference type="NCBI Taxonomy" id="200475"/>
    <lineage>
        <taxon>Bacteria</taxon>
        <taxon>Pseudomonadati</taxon>
        <taxon>Bacteroidota</taxon>
        <taxon>Flavobacteriia</taxon>
        <taxon>Flavobacteriales</taxon>
        <taxon>Crocinitomicaceae</taxon>
        <taxon>Brumimicrobium</taxon>
    </lineage>
</organism>
<sequence>MKIFAISGLGVDKRVFQYLKIDHELIHVEWIKPKNKESIIDYSKRLIIDYNIENEEEYGFLGVSFGGLVAIEISKLTKPKFTILISSVEIRQDLSGLFKLAGRSKLIELIPEKLFKPPKAIVQYLFGTDRRELVYAILDDTEEYFVKWAVRELINWQNETRLSNLIKIGGSNDKLLQQKGENTIFIENGAHFMIVDKAEEISEVINLELRGFG</sequence>
<dbReference type="GO" id="GO:0016787">
    <property type="term" value="F:hydrolase activity"/>
    <property type="evidence" value="ECO:0007669"/>
    <property type="project" value="UniProtKB-KW"/>
</dbReference>
<dbReference type="Gene3D" id="3.40.50.1820">
    <property type="entry name" value="alpha/beta hydrolase"/>
    <property type="match status" value="1"/>
</dbReference>
<proteinExistence type="predicted"/>
<name>A0A4Q4KGC7_9FLAO</name>
<evidence type="ECO:0000313" key="2">
    <source>
        <dbReference type="Proteomes" id="UP000293952"/>
    </source>
</evidence>
<gene>
    <name evidence="1" type="ORF">ERX46_15600</name>
</gene>
<dbReference type="OrthoDB" id="659408at2"/>
<comment type="caution">
    <text evidence="1">The sequence shown here is derived from an EMBL/GenBank/DDBJ whole genome shotgun (WGS) entry which is preliminary data.</text>
</comment>
<dbReference type="Proteomes" id="UP000293952">
    <property type="component" value="Unassembled WGS sequence"/>
</dbReference>
<accession>A0A4Q4KGC7</accession>
<dbReference type="EMBL" id="SETE01000007">
    <property type="protein sequence ID" value="RYM32105.1"/>
    <property type="molecule type" value="Genomic_DNA"/>
</dbReference>
<keyword evidence="2" id="KW-1185">Reference proteome</keyword>
<keyword evidence="1" id="KW-0378">Hydrolase</keyword>
<dbReference type="RefSeq" id="WP_130094794.1">
    <property type="nucleotide sequence ID" value="NZ_SETE01000007.1"/>
</dbReference>
<protein>
    <submittedName>
        <fullName evidence="1">Alpha/beta hydrolase</fullName>
    </submittedName>
</protein>
<dbReference type="InterPro" id="IPR029058">
    <property type="entry name" value="AB_hydrolase_fold"/>
</dbReference>
<reference evidence="1 2" key="1">
    <citation type="submission" date="2019-02" db="EMBL/GenBank/DDBJ databases">
        <title>Genome sequence of the sea-ice species Brumimicrobium glaciale.</title>
        <authorList>
            <person name="Bowman J.P."/>
        </authorList>
    </citation>
    <scope>NUCLEOTIDE SEQUENCE [LARGE SCALE GENOMIC DNA]</scope>
    <source>
        <strain evidence="1 2">IC156</strain>
    </source>
</reference>